<sequence>MGTSVRLSQLVMCMLVSGWTLAVKALPPAYQTAAHVVGVPAEVLYAIALQESGISLRGTTVPWPWTLNIAGAPHYYPTRAQACIALQSSLQNTAPTRIDAGLAQLNLGYQQHHYQRPCDLLDPYRNLAIAASILRDQYRPGESWLAAAGRYHRPAGGEIAERYRARVSRHLAKLTDETSERSAAR</sequence>
<dbReference type="InterPro" id="IPR023346">
    <property type="entry name" value="Lysozyme-like_dom_sf"/>
</dbReference>
<keyword evidence="4" id="KW-1185">Reference proteome</keyword>
<name>A0ABY2U5K3_9PSED</name>
<proteinExistence type="predicted"/>
<dbReference type="InterPro" id="IPR008258">
    <property type="entry name" value="Transglycosylase_SLT_dom_1"/>
</dbReference>
<dbReference type="Proteomes" id="UP000304941">
    <property type="component" value="Unassembled WGS sequence"/>
</dbReference>
<feature type="domain" description="Transglycosylase SLT" evidence="2">
    <location>
        <begin position="32"/>
        <end position="153"/>
    </location>
</feature>
<feature type="chain" id="PRO_5045424807" evidence="1">
    <location>
        <begin position="23"/>
        <end position="185"/>
    </location>
</feature>
<dbReference type="EMBL" id="VBVZ01000172">
    <property type="protein sequence ID" value="TLG91336.1"/>
    <property type="molecule type" value="Genomic_DNA"/>
</dbReference>
<evidence type="ECO:0000313" key="3">
    <source>
        <dbReference type="EMBL" id="TLG91336.1"/>
    </source>
</evidence>
<protein>
    <submittedName>
        <fullName evidence="3">Lytic transglycosylase domain-containing protein</fullName>
    </submittedName>
</protein>
<dbReference type="Gene3D" id="1.10.530.10">
    <property type="match status" value="1"/>
</dbReference>
<keyword evidence="1" id="KW-0732">Signal</keyword>
<dbReference type="SUPFAM" id="SSF53955">
    <property type="entry name" value="Lysozyme-like"/>
    <property type="match status" value="1"/>
</dbReference>
<evidence type="ECO:0000259" key="2">
    <source>
        <dbReference type="Pfam" id="PF01464"/>
    </source>
</evidence>
<evidence type="ECO:0000313" key="4">
    <source>
        <dbReference type="Proteomes" id="UP000304941"/>
    </source>
</evidence>
<accession>A0ABY2U5K3</accession>
<feature type="signal peptide" evidence="1">
    <location>
        <begin position="1"/>
        <end position="22"/>
    </location>
</feature>
<organism evidence="3 4">
    <name type="scientific">Pseudomonas edaphica</name>
    <dbReference type="NCBI Taxonomy" id="2006980"/>
    <lineage>
        <taxon>Bacteria</taxon>
        <taxon>Pseudomonadati</taxon>
        <taxon>Pseudomonadota</taxon>
        <taxon>Gammaproteobacteria</taxon>
        <taxon>Pseudomonadales</taxon>
        <taxon>Pseudomonadaceae</taxon>
        <taxon>Pseudomonas</taxon>
    </lineage>
</organism>
<reference evidence="3 4" key="1">
    <citation type="submission" date="2019-05" db="EMBL/GenBank/DDBJ databases">
        <title>Pseudomonas edaphica sp. nov., isolated from rhizospheric soil of Cistus ladanifer L. in Spain.</title>
        <authorList>
            <person name="Peix A."/>
        </authorList>
    </citation>
    <scope>NUCLEOTIDE SEQUENCE [LARGE SCALE GENOMIC DNA]</scope>
    <source>
        <strain evidence="3 4">RD25</strain>
    </source>
</reference>
<evidence type="ECO:0000256" key="1">
    <source>
        <dbReference type="SAM" id="SignalP"/>
    </source>
</evidence>
<gene>
    <name evidence="3" type="ORF">FEM54_13625</name>
</gene>
<dbReference type="RefSeq" id="WP_138451394.1">
    <property type="nucleotide sequence ID" value="NZ_VBVZ01000172.1"/>
</dbReference>
<comment type="caution">
    <text evidence="3">The sequence shown here is derived from an EMBL/GenBank/DDBJ whole genome shotgun (WGS) entry which is preliminary data.</text>
</comment>
<dbReference type="Pfam" id="PF01464">
    <property type="entry name" value="SLT"/>
    <property type="match status" value="1"/>
</dbReference>